<protein>
    <submittedName>
        <fullName evidence="1">Uncharacterized protein</fullName>
    </submittedName>
</protein>
<sequence>AGNIRETRDSIAASPAGDEHFLYYNHPLEVDGFVLAVLGGGVLYVTLA</sequence>
<comment type="caution">
    <text evidence="1">The sequence shown here is derived from an EMBL/GenBank/DDBJ whole genome shotgun (WGS) entry which is preliminary data.</text>
</comment>
<feature type="non-terminal residue" evidence="1">
    <location>
        <position position="1"/>
    </location>
</feature>
<gene>
    <name evidence="1" type="ORF">S01H1_44097</name>
</gene>
<reference evidence="1" key="1">
    <citation type="journal article" date="2014" name="Front. Microbiol.">
        <title>High frequency of phylogenetically diverse reductive dehalogenase-homologous genes in deep subseafloor sedimentary metagenomes.</title>
        <authorList>
            <person name="Kawai M."/>
            <person name="Futagami T."/>
            <person name="Toyoda A."/>
            <person name="Takaki Y."/>
            <person name="Nishi S."/>
            <person name="Hori S."/>
            <person name="Arai W."/>
            <person name="Tsubouchi T."/>
            <person name="Morono Y."/>
            <person name="Uchiyama I."/>
            <person name="Ito T."/>
            <person name="Fujiyama A."/>
            <person name="Inagaki F."/>
            <person name="Takami H."/>
        </authorList>
    </citation>
    <scope>NUCLEOTIDE SEQUENCE</scope>
    <source>
        <strain evidence="1">Expedition CK06-06</strain>
    </source>
</reference>
<proteinExistence type="predicted"/>
<dbReference type="AlphaFoldDB" id="X0VVY9"/>
<dbReference type="EMBL" id="BARS01028116">
    <property type="protein sequence ID" value="GAG04701.1"/>
    <property type="molecule type" value="Genomic_DNA"/>
</dbReference>
<accession>X0VVY9</accession>
<evidence type="ECO:0000313" key="1">
    <source>
        <dbReference type="EMBL" id="GAG04701.1"/>
    </source>
</evidence>
<name>X0VVY9_9ZZZZ</name>
<organism evidence="1">
    <name type="scientific">marine sediment metagenome</name>
    <dbReference type="NCBI Taxonomy" id="412755"/>
    <lineage>
        <taxon>unclassified sequences</taxon>
        <taxon>metagenomes</taxon>
        <taxon>ecological metagenomes</taxon>
    </lineage>
</organism>